<proteinExistence type="predicted"/>
<accession>A0ABD3FFX4</accession>
<dbReference type="Proteomes" id="UP001632037">
    <property type="component" value="Unassembled WGS sequence"/>
</dbReference>
<evidence type="ECO:0000313" key="2">
    <source>
        <dbReference type="Proteomes" id="UP001632037"/>
    </source>
</evidence>
<comment type="caution">
    <text evidence="1">The sequence shown here is derived from an EMBL/GenBank/DDBJ whole genome shotgun (WGS) entry which is preliminary data.</text>
</comment>
<gene>
    <name evidence="1" type="ORF">V7S43_009987</name>
</gene>
<protein>
    <submittedName>
        <fullName evidence="1">Uncharacterized protein</fullName>
    </submittedName>
</protein>
<dbReference type="AlphaFoldDB" id="A0ABD3FFX4"/>
<sequence length="71" mass="7995">MQAQVVQVAVMQETIKKRQEDELNTMRFYRGGETNAFAVDVQSTVNVDEQAPIQVHRPALSSSTKSEPPNY</sequence>
<evidence type="ECO:0000313" key="1">
    <source>
        <dbReference type="EMBL" id="KAL3664807.1"/>
    </source>
</evidence>
<keyword evidence="2" id="KW-1185">Reference proteome</keyword>
<organism evidence="1 2">
    <name type="scientific">Phytophthora oleae</name>
    <dbReference type="NCBI Taxonomy" id="2107226"/>
    <lineage>
        <taxon>Eukaryota</taxon>
        <taxon>Sar</taxon>
        <taxon>Stramenopiles</taxon>
        <taxon>Oomycota</taxon>
        <taxon>Peronosporomycetes</taxon>
        <taxon>Peronosporales</taxon>
        <taxon>Peronosporaceae</taxon>
        <taxon>Phytophthora</taxon>
    </lineage>
</organism>
<name>A0ABD3FFX4_9STRA</name>
<reference evidence="1 2" key="1">
    <citation type="submission" date="2024-09" db="EMBL/GenBank/DDBJ databases">
        <title>Genome sequencing and assembly of Phytophthora oleae, isolate VK10A, causative agent of rot of olive drupes.</title>
        <authorList>
            <person name="Conti Taguali S."/>
            <person name="Riolo M."/>
            <person name="La Spada F."/>
            <person name="Cacciola S.O."/>
            <person name="Dionisio G."/>
        </authorList>
    </citation>
    <scope>NUCLEOTIDE SEQUENCE [LARGE SCALE GENOMIC DNA]</scope>
    <source>
        <strain evidence="1 2">VK10A</strain>
    </source>
</reference>
<dbReference type="EMBL" id="JBIMZQ010000022">
    <property type="protein sequence ID" value="KAL3664807.1"/>
    <property type="molecule type" value="Genomic_DNA"/>
</dbReference>